<feature type="compositionally biased region" description="Low complexity" evidence="2">
    <location>
        <begin position="127"/>
        <end position="143"/>
    </location>
</feature>
<dbReference type="InterPro" id="IPR013762">
    <property type="entry name" value="Integrase-like_cat_sf"/>
</dbReference>
<sequence>GVAIVGVAANKLDKFWRLPSAAVAWAAARSCVAQAHGPLARSPFILELSADNVLGVSKGALAVFDPLGAGPAAAAPGAPALAGAAAPPAGAPGPPAASAATPVSGLGALAAALGAGGAALPAAAGPPGVGAAAAAPATPGAAGSDPRVLATDLDARGARDMLVRGAVKRQTETPRADWPVKGLTTTMRVLHFMLPMADGATSWLNRWVAMKQASETDDTDRLYETLRRVVETLRCHDQLIICGLSSYEFLSRQLLMVEGRFFEERARRTHPGPKPKGQAKDGAAAAAAHISSEIGHFLGTGETLGNLCIPPPLMDWFAEQMKSEATVAKERRKVTIASETFFRFLFFQWMGVAIFRLVAGLVCAPPKAAAVDYIAGLHRDFELPAAYSERGRDCEASLVEMLAQAPGYAGGSGRVRPYSMPLVAWPESTKAVSTCGVVSEADSIVLQDWRQSMLNPESVAAELRDSLGVIRPYVDPELRFKPKTYAEFLKQLEAHGMISWRVSTEQASFSTGLFFAQKSNGKLRLAFDTRLANCSFSCPPATRLPTPSARASLDCDDSFHFAQGDIQCAFYHLRLPAGMESLFSLPPINNRFVGLKSVNGVRLGINDCVQPLVTVVPMGWSWALHLCQIALTRALSDVGFGRDDMILDGGCPRPLVAEKDAVCAGFVGNFCVVSKCAETATSLARAVADLLTARGLPVLEFPPAVSKGVFTGLEIDGASGIIRVRPDRLARSRQAVLGLLKRGRAPAGALSVLVGHCTWGMILRRDVLSIFNAVYRFMGAVGPHPGPLWPSVVRELSAAVALIPLWSASTRSRWHSRAYASDASPYGKGVCVKEVSPALSSEVGRVAERWRYRHGDAVLARSRALDVDGRDDAADGCRADTSYTASTASSSGPSGFLEVPESIYGAEGWKTMHSSRHTRRGCDILQYEAEAPGFSVHHASRALGAHHHRVVCIVDKLALALSLGKGRSGSRHLLRALRRIAGVALACGLRLLARWVPSERNVADKPSREGFFVGPSFEVIKAARARREHPGPLALLRGGLSVLEANAVSESTGKNYHASALRFLNWCLWTARDFKNSVELDTILVVFFVHLFLDGYDSATGRVTMASLKHHLPSTLMGSRPLPRAFRALQGWTKLVPPQMRLPLPRVAMFAIVGVLLSQGLLSQAVFVGIAFDTYLRPSEAYRLTAASLIAPRSGATEGYQHWALLVNDAASGRPGKTGVTDESVIVDDPLLWLLLEALRQGRRAEESLWAFTPHQLRRAFAEALVQLGISDQQTSLYSLGHGGASDDLLSGRRTRKEVKDRGRWRTDQSLNRYAKRARMQQRLGQLDPALVDFGQKVESDLLGLMG</sequence>
<dbReference type="Proteomes" id="UP001189429">
    <property type="component" value="Unassembled WGS sequence"/>
</dbReference>
<feature type="region of interest" description="Disordered" evidence="2">
    <location>
        <begin position="127"/>
        <end position="147"/>
    </location>
</feature>
<reference evidence="3" key="1">
    <citation type="submission" date="2023-10" db="EMBL/GenBank/DDBJ databases">
        <authorList>
            <person name="Chen Y."/>
            <person name="Shah S."/>
            <person name="Dougan E. K."/>
            <person name="Thang M."/>
            <person name="Chan C."/>
        </authorList>
    </citation>
    <scope>NUCLEOTIDE SEQUENCE [LARGE SCALE GENOMIC DNA]</scope>
</reference>
<comment type="caution">
    <text evidence="3">The sequence shown here is derived from an EMBL/GenBank/DDBJ whole genome shotgun (WGS) entry which is preliminary data.</text>
</comment>
<feature type="non-terminal residue" evidence="3">
    <location>
        <position position="1347"/>
    </location>
</feature>
<evidence type="ECO:0000256" key="1">
    <source>
        <dbReference type="ARBA" id="ARBA00023172"/>
    </source>
</evidence>
<keyword evidence="1" id="KW-0233">DNA recombination</keyword>
<feature type="non-terminal residue" evidence="3">
    <location>
        <position position="1"/>
    </location>
</feature>
<keyword evidence="4" id="KW-1185">Reference proteome</keyword>
<accession>A0ABN9XME7</accession>
<evidence type="ECO:0008006" key="5">
    <source>
        <dbReference type="Google" id="ProtNLM"/>
    </source>
</evidence>
<dbReference type="InterPro" id="IPR011010">
    <property type="entry name" value="DNA_brk_join_enz"/>
</dbReference>
<dbReference type="SUPFAM" id="SSF56349">
    <property type="entry name" value="DNA breaking-rejoining enzymes"/>
    <property type="match status" value="1"/>
</dbReference>
<dbReference type="Gene3D" id="1.10.443.10">
    <property type="entry name" value="Intergrase catalytic core"/>
    <property type="match status" value="1"/>
</dbReference>
<proteinExistence type="predicted"/>
<protein>
    <recommendedName>
        <fullName evidence="5">Reverse transcriptase domain-containing protein</fullName>
    </recommendedName>
</protein>
<dbReference type="SUPFAM" id="SSF56672">
    <property type="entry name" value="DNA/RNA polymerases"/>
    <property type="match status" value="1"/>
</dbReference>
<name>A0ABN9XME7_9DINO</name>
<dbReference type="InterPro" id="IPR043502">
    <property type="entry name" value="DNA/RNA_pol_sf"/>
</dbReference>
<organism evidence="3 4">
    <name type="scientific">Prorocentrum cordatum</name>
    <dbReference type="NCBI Taxonomy" id="2364126"/>
    <lineage>
        <taxon>Eukaryota</taxon>
        <taxon>Sar</taxon>
        <taxon>Alveolata</taxon>
        <taxon>Dinophyceae</taxon>
        <taxon>Prorocentrales</taxon>
        <taxon>Prorocentraceae</taxon>
        <taxon>Prorocentrum</taxon>
    </lineage>
</organism>
<evidence type="ECO:0000313" key="4">
    <source>
        <dbReference type="Proteomes" id="UP001189429"/>
    </source>
</evidence>
<gene>
    <name evidence="3" type="ORF">PCOR1329_LOCUS76850</name>
</gene>
<evidence type="ECO:0000313" key="3">
    <source>
        <dbReference type="EMBL" id="CAK0899302.1"/>
    </source>
</evidence>
<evidence type="ECO:0000256" key="2">
    <source>
        <dbReference type="SAM" id="MobiDB-lite"/>
    </source>
</evidence>
<dbReference type="EMBL" id="CAUYUJ010020582">
    <property type="protein sequence ID" value="CAK0899302.1"/>
    <property type="molecule type" value="Genomic_DNA"/>
</dbReference>